<evidence type="ECO:0000259" key="2">
    <source>
        <dbReference type="Pfam" id="PF15607"/>
    </source>
</evidence>
<dbReference type="Pfam" id="PF15607">
    <property type="entry name" value="Ntox44"/>
    <property type="match status" value="1"/>
</dbReference>
<dbReference type="InterPro" id="IPR022385">
    <property type="entry name" value="Rhs_assc_core"/>
</dbReference>
<dbReference type="NCBIfam" id="TIGR03696">
    <property type="entry name" value="Rhs_assc_core"/>
    <property type="match status" value="1"/>
</dbReference>
<organism evidence="4 5">
    <name type="scientific">Pseudoxanthomonas sacheonensis</name>
    <dbReference type="NCBI Taxonomy" id="443615"/>
    <lineage>
        <taxon>Bacteria</taxon>
        <taxon>Pseudomonadati</taxon>
        <taxon>Pseudomonadota</taxon>
        <taxon>Gammaproteobacteria</taxon>
        <taxon>Lysobacterales</taxon>
        <taxon>Lysobacteraceae</taxon>
        <taxon>Pseudoxanthomonas</taxon>
    </lineage>
</organism>
<comment type="caution">
    <text evidence="4">The sequence shown here is derived from an EMBL/GenBank/DDBJ whole genome shotgun (WGS) entry which is preliminary data.</text>
</comment>
<reference evidence="4 5" key="1">
    <citation type="submission" date="2023-07" db="EMBL/GenBank/DDBJ databases">
        <title>Sorghum-associated microbial communities from plants grown in Nebraska, USA.</title>
        <authorList>
            <person name="Schachtman D."/>
        </authorList>
    </citation>
    <scope>NUCLEOTIDE SEQUENCE [LARGE SCALE GENOMIC DNA]</scope>
    <source>
        <strain evidence="4 5">BE107</strain>
    </source>
</reference>
<protein>
    <submittedName>
        <fullName evidence="4">RHS repeat-associated protein</fullName>
    </submittedName>
</protein>
<sequence>MAVGSVSAQAQTVEYLHTDALGTLVAVTNTAGVVIERSEYEPYGKLLNRPLADGPGFTGHVQDAATGLTYMQQRYYDPGIGRFLSVDSIIADPKTGANFNRYKYAANNPYRFTDPDGRKEYDCRKGGSCPSEIKIADLKPGDVVHTPGATVSVTKDNNIQVGFKEGRTDGASAARSGPILVPKGPANANVSSNMREASSMSDTAFYKAVKNKGRWDYKQDKSGNYQDFGNFNYGATGKSAGFSQSTLLQAAGIANERAREDNPAIFGSPGIPGLIGTRSNGDDPVDQYWIQQGIRYSDAQN</sequence>
<dbReference type="InterPro" id="IPR056823">
    <property type="entry name" value="TEN-like_YD-shell"/>
</dbReference>
<keyword evidence="5" id="KW-1185">Reference proteome</keyword>
<dbReference type="PANTHER" id="PTHR32305:SF15">
    <property type="entry name" value="PROTEIN RHSA-RELATED"/>
    <property type="match status" value="1"/>
</dbReference>
<evidence type="ECO:0000313" key="4">
    <source>
        <dbReference type="EMBL" id="MDR6840428.1"/>
    </source>
</evidence>
<dbReference type="Gene3D" id="2.180.10.10">
    <property type="entry name" value="RHS repeat-associated core"/>
    <property type="match status" value="1"/>
</dbReference>
<dbReference type="InterPro" id="IPR050708">
    <property type="entry name" value="T6SS_VgrG/RHS"/>
</dbReference>
<dbReference type="EMBL" id="JAVDTT010000001">
    <property type="protein sequence ID" value="MDR6840428.1"/>
    <property type="molecule type" value="Genomic_DNA"/>
</dbReference>
<name>A0ABU1RNT8_9GAMM</name>
<dbReference type="PANTHER" id="PTHR32305">
    <property type="match status" value="1"/>
</dbReference>
<feature type="domain" description="Bacterial toxin 44" evidence="2">
    <location>
        <begin position="209"/>
        <end position="298"/>
    </location>
</feature>
<dbReference type="Proteomes" id="UP001254759">
    <property type="component" value="Unassembled WGS sequence"/>
</dbReference>
<dbReference type="InterPro" id="IPR028946">
    <property type="entry name" value="Ntox44"/>
</dbReference>
<keyword evidence="1" id="KW-0677">Repeat</keyword>
<evidence type="ECO:0000259" key="3">
    <source>
        <dbReference type="Pfam" id="PF25023"/>
    </source>
</evidence>
<accession>A0ABU1RNT8</accession>
<evidence type="ECO:0000256" key="1">
    <source>
        <dbReference type="ARBA" id="ARBA00022737"/>
    </source>
</evidence>
<gene>
    <name evidence="4" type="ORF">J2W94_000692</name>
</gene>
<evidence type="ECO:0000313" key="5">
    <source>
        <dbReference type="Proteomes" id="UP001254759"/>
    </source>
</evidence>
<feature type="domain" description="Teneurin-like YD-shell" evidence="3">
    <location>
        <begin position="10"/>
        <end position="109"/>
    </location>
</feature>
<dbReference type="Pfam" id="PF25023">
    <property type="entry name" value="TEN_YD-shell"/>
    <property type="match status" value="1"/>
</dbReference>
<proteinExistence type="predicted"/>
<dbReference type="RefSeq" id="WP_310090308.1">
    <property type="nucleotide sequence ID" value="NZ_JAVDTT010000001.1"/>
</dbReference>